<evidence type="ECO:0000313" key="8">
    <source>
        <dbReference type="Proteomes" id="UP001211065"/>
    </source>
</evidence>
<dbReference type="Pfam" id="PF13886">
    <property type="entry name" value="TM7S3_TM198"/>
    <property type="match status" value="1"/>
</dbReference>
<evidence type="ECO:0000256" key="4">
    <source>
        <dbReference type="ARBA" id="ARBA00023136"/>
    </source>
</evidence>
<feature type="transmembrane region" description="Helical" evidence="5">
    <location>
        <begin position="82"/>
        <end position="101"/>
    </location>
</feature>
<dbReference type="PANTHER" id="PTHR39469:SF1">
    <property type="entry name" value="DUF4203 DOMAIN-CONTAINING PROTEIN"/>
    <property type="match status" value="1"/>
</dbReference>
<evidence type="ECO:0000313" key="7">
    <source>
        <dbReference type="EMBL" id="KAJ3218877.1"/>
    </source>
</evidence>
<dbReference type="GO" id="GO:0016020">
    <property type="term" value="C:membrane"/>
    <property type="evidence" value="ECO:0007669"/>
    <property type="project" value="UniProtKB-SubCell"/>
</dbReference>
<reference evidence="7" key="1">
    <citation type="submission" date="2020-05" db="EMBL/GenBank/DDBJ databases">
        <title>Phylogenomic resolution of chytrid fungi.</title>
        <authorList>
            <person name="Stajich J.E."/>
            <person name="Amses K."/>
            <person name="Simmons R."/>
            <person name="Seto K."/>
            <person name="Myers J."/>
            <person name="Bonds A."/>
            <person name="Quandt C.A."/>
            <person name="Barry K."/>
            <person name="Liu P."/>
            <person name="Grigoriev I."/>
            <person name="Longcore J.E."/>
            <person name="James T.Y."/>
        </authorList>
    </citation>
    <scope>NUCLEOTIDE SEQUENCE</scope>
    <source>
        <strain evidence="7">JEL0476</strain>
    </source>
</reference>
<gene>
    <name evidence="7" type="ORF">HK099_004901</name>
</gene>
<sequence>MMIAVPVTENNNGTNYLNPIETSQGLYVGACLAFVILTNLEPYICPETGYPTRDYVYLVTCVVFGVACGFLMRFFWKLGLAAIGAFGGFSLSIFILSLLSGGVIKEQLGRAIFILVLTILGAIAIVCLEKHLLIFSTSFGGAFSIIYGLDLFLNKGLNESITQFIGTTDISQVKEYKVSTEVYFELVGMLILYVFGTISQYKLNSKRPHREGKAA</sequence>
<evidence type="ECO:0000256" key="1">
    <source>
        <dbReference type="ARBA" id="ARBA00004141"/>
    </source>
</evidence>
<keyword evidence="4 5" id="KW-0472">Membrane</keyword>
<feature type="transmembrane region" description="Helical" evidence="5">
    <location>
        <begin position="25"/>
        <end position="43"/>
    </location>
</feature>
<evidence type="ECO:0000256" key="5">
    <source>
        <dbReference type="SAM" id="Phobius"/>
    </source>
</evidence>
<dbReference type="AlphaFoldDB" id="A0AAD5U1T5"/>
<organism evidence="7 8">
    <name type="scientific">Clydaea vesicula</name>
    <dbReference type="NCBI Taxonomy" id="447962"/>
    <lineage>
        <taxon>Eukaryota</taxon>
        <taxon>Fungi</taxon>
        <taxon>Fungi incertae sedis</taxon>
        <taxon>Chytridiomycota</taxon>
        <taxon>Chytridiomycota incertae sedis</taxon>
        <taxon>Chytridiomycetes</taxon>
        <taxon>Lobulomycetales</taxon>
        <taxon>Lobulomycetaceae</taxon>
        <taxon>Clydaea</taxon>
    </lineage>
</organism>
<feature type="transmembrane region" description="Helical" evidence="5">
    <location>
        <begin position="132"/>
        <end position="153"/>
    </location>
</feature>
<name>A0AAD5U1T5_9FUNG</name>
<feature type="transmembrane region" description="Helical" evidence="5">
    <location>
        <begin position="182"/>
        <end position="201"/>
    </location>
</feature>
<feature type="transmembrane region" description="Helical" evidence="5">
    <location>
        <begin position="55"/>
        <end position="76"/>
    </location>
</feature>
<evidence type="ECO:0000256" key="2">
    <source>
        <dbReference type="ARBA" id="ARBA00022692"/>
    </source>
</evidence>
<comment type="caution">
    <text evidence="7">The sequence shown here is derived from an EMBL/GenBank/DDBJ whole genome shotgun (WGS) entry which is preliminary data.</text>
</comment>
<comment type="subcellular location">
    <subcellularLocation>
        <location evidence="1">Membrane</location>
        <topology evidence="1">Multi-pass membrane protein</topology>
    </subcellularLocation>
</comment>
<dbReference type="EMBL" id="JADGJW010000361">
    <property type="protein sequence ID" value="KAJ3218877.1"/>
    <property type="molecule type" value="Genomic_DNA"/>
</dbReference>
<evidence type="ECO:0000259" key="6">
    <source>
        <dbReference type="Pfam" id="PF13886"/>
    </source>
</evidence>
<keyword evidence="3 5" id="KW-1133">Transmembrane helix</keyword>
<feature type="domain" description="TM7S3/TM198-like" evidence="6">
    <location>
        <begin position="25"/>
        <end position="201"/>
    </location>
</feature>
<dbReference type="Proteomes" id="UP001211065">
    <property type="component" value="Unassembled WGS sequence"/>
</dbReference>
<accession>A0AAD5U1T5</accession>
<proteinExistence type="predicted"/>
<keyword evidence="8" id="KW-1185">Reference proteome</keyword>
<dbReference type="PANTHER" id="PTHR39469">
    <property type="entry name" value="CHROMOSOME 1, WHOLE GENOME SHOTGUN SEQUENCE"/>
    <property type="match status" value="1"/>
</dbReference>
<evidence type="ECO:0000256" key="3">
    <source>
        <dbReference type="ARBA" id="ARBA00022989"/>
    </source>
</evidence>
<keyword evidence="2 5" id="KW-0812">Transmembrane</keyword>
<feature type="transmembrane region" description="Helical" evidence="5">
    <location>
        <begin position="108"/>
        <end position="126"/>
    </location>
</feature>
<protein>
    <recommendedName>
        <fullName evidence="6">TM7S3/TM198-like domain-containing protein</fullName>
    </recommendedName>
</protein>
<dbReference type="InterPro" id="IPR025256">
    <property type="entry name" value="TM7S3/TM198-like_dom"/>
</dbReference>